<dbReference type="Gene3D" id="1.20.120.1750">
    <property type="match status" value="1"/>
</dbReference>
<dbReference type="InterPro" id="IPR013083">
    <property type="entry name" value="Znf_RING/FYVE/PHD"/>
</dbReference>
<dbReference type="PANTHER" id="PTHR22770:SF13">
    <property type="entry name" value="RING-TYPE DOMAIN-CONTAINING PROTEIN"/>
    <property type="match status" value="1"/>
</dbReference>
<reference evidence="12 13" key="2">
    <citation type="submission" date="2019-11" db="EMBL/GenBank/DDBJ databases">
        <authorList>
            <person name="Lu H."/>
        </authorList>
    </citation>
    <scope>NUCLEOTIDE SEQUENCE [LARGE SCALE GENOMIC DNA]</scope>
    <source>
        <strain evidence="12 13">FIM1</strain>
    </source>
</reference>
<keyword evidence="3" id="KW-0479">Metal-binding</keyword>
<organism evidence="12 13">
    <name type="scientific">Kluyveromyces marxianus</name>
    <name type="common">Yeast</name>
    <name type="synonym">Candida kefyr</name>
    <dbReference type="NCBI Taxonomy" id="4911"/>
    <lineage>
        <taxon>Eukaryota</taxon>
        <taxon>Fungi</taxon>
        <taxon>Dikarya</taxon>
        <taxon>Ascomycota</taxon>
        <taxon>Saccharomycotina</taxon>
        <taxon>Saccharomycetes</taxon>
        <taxon>Saccharomycetales</taxon>
        <taxon>Saccharomycetaceae</taxon>
        <taxon>Kluyveromyces</taxon>
    </lineage>
</organism>
<dbReference type="PROSITE" id="PS50089">
    <property type="entry name" value="ZF_RING_2"/>
    <property type="match status" value="1"/>
</dbReference>
<dbReference type="SMART" id="SM00647">
    <property type="entry name" value="IBR"/>
    <property type="match status" value="2"/>
</dbReference>
<dbReference type="InterPro" id="IPR002867">
    <property type="entry name" value="IBR_dom"/>
</dbReference>
<evidence type="ECO:0000256" key="4">
    <source>
        <dbReference type="ARBA" id="ARBA00022737"/>
    </source>
</evidence>
<dbReference type="InterPro" id="IPR051628">
    <property type="entry name" value="LUBAC_E3_Ligases"/>
</dbReference>
<dbReference type="EMBL" id="CP015058">
    <property type="protein sequence ID" value="QGN16542.1"/>
    <property type="molecule type" value="Genomic_DNA"/>
</dbReference>
<dbReference type="InterPro" id="IPR001841">
    <property type="entry name" value="Znf_RING"/>
</dbReference>
<dbReference type="Pfam" id="PF01485">
    <property type="entry name" value="IBR"/>
    <property type="match status" value="2"/>
</dbReference>
<protein>
    <submittedName>
        <fullName evidence="12">Translation termination inhibitor protein ITT1</fullName>
    </submittedName>
</protein>
<evidence type="ECO:0000313" key="12">
    <source>
        <dbReference type="EMBL" id="QGN16542.1"/>
    </source>
</evidence>
<reference evidence="12 13" key="1">
    <citation type="submission" date="2016-03" db="EMBL/GenBank/DDBJ databases">
        <title>How can Kluyveromyces marxianus grow so fast - potential evolutionary course in Saccharomyces Complex revealed by comparative genomics.</title>
        <authorList>
            <person name="Mo W."/>
            <person name="Lu W."/>
            <person name="Yang X."/>
            <person name="Qi J."/>
            <person name="Lv H."/>
        </authorList>
    </citation>
    <scope>NUCLEOTIDE SEQUENCE [LARGE SCALE GENOMIC DNA]</scope>
    <source>
        <strain evidence="12 13">FIM1</strain>
    </source>
</reference>
<evidence type="ECO:0000313" key="13">
    <source>
        <dbReference type="Proteomes" id="UP000422736"/>
    </source>
</evidence>
<evidence type="ECO:0000256" key="7">
    <source>
        <dbReference type="ARBA" id="ARBA00022833"/>
    </source>
</evidence>
<dbReference type="Proteomes" id="UP000422736">
    <property type="component" value="Chromosome 5"/>
</dbReference>
<keyword evidence="4" id="KW-0677">Repeat</keyword>
<feature type="domain" description="RING-type" evidence="11">
    <location>
        <begin position="171"/>
        <end position="445"/>
    </location>
</feature>
<dbReference type="SUPFAM" id="SSF57850">
    <property type="entry name" value="RING/U-box"/>
    <property type="match status" value="3"/>
</dbReference>
<evidence type="ECO:0000256" key="6">
    <source>
        <dbReference type="ARBA" id="ARBA00022786"/>
    </source>
</evidence>
<evidence type="ECO:0000259" key="11">
    <source>
        <dbReference type="PROSITE" id="PS51873"/>
    </source>
</evidence>
<dbReference type="CDD" id="cd23783">
    <property type="entry name" value="RWD_ScITT1-like"/>
    <property type="match status" value="1"/>
</dbReference>
<evidence type="ECO:0000256" key="2">
    <source>
        <dbReference type="ARBA" id="ARBA00022679"/>
    </source>
</evidence>
<gene>
    <name evidence="12" type="primary">ITT1</name>
    <name evidence="12" type="ORF">FIM1_3255</name>
</gene>
<dbReference type="CDD" id="cd20354">
    <property type="entry name" value="Rcat_RBR_RNF14"/>
    <property type="match status" value="1"/>
</dbReference>
<dbReference type="Gene3D" id="3.30.40.10">
    <property type="entry name" value="Zinc/RING finger domain, C3HC4 (zinc finger)"/>
    <property type="match status" value="1"/>
</dbReference>
<keyword evidence="13" id="KW-1185">Reference proteome</keyword>
<evidence type="ECO:0000256" key="3">
    <source>
        <dbReference type="ARBA" id="ARBA00022723"/>
    </source>
</evidence>
<sequence>MNDEGDSLKDEIELIKCMYPEIKIKDHSDELLEGVLDVCMEADTSIMVQYGDQAIDIDELPYNKVHFVIEKCYYPDYNKSLEWKIQSPWLTDEDCSKIRELMISEFQEMSNEVGSPLIYLLLDTLSHRALSTLTTRNNHNDKRIYDCKDAGQWEKFQHLKSDFETYQQLYENYRCCICIEDKKGFDMVRLPCSSHLLCKDCTKEYYHAMIHEGRIESIRCPECDYKPRDLSSFKSFDELKTYLFLPAIPYDFFSGLLNDKDVERYKTLHIQEAFMKLAQYSPYSCVRCPSCENWCAKDDLDEQMVCCNSCEMVFCFDCLHAWHGKYNSCGTRVAIDLKYVEEYADECTTPQRKRELEIKFGKRMMELELDSYLADRMFEMFLEDKNSGTTKCPGCQTVIEKSEGCNKMKCTVCLKYFCFLCRAMLHQQDPYAHYNDPFSPCMGKLFEGMPGTEQI</sequence>
<keyword evidence="7" id="KW-0862">Zinc</keyword>
<proteinExistence type="inferred from homology"/>
<name>A0ABX6EXN4_KLUMA</name>
<evidence type="ECO:0000256" key="5">
    <source>
        <dbReference type="ARBA" id="ARBA00022771"/>
    </source>
</evidence>
<accession>A0ABX6EXN4</accession>
<dbReference type="InterPro" id="IPR044066">
    <property type="entry name" value="TRIAD_supradom"/>
</dbReference>
<evidence type="ECO:0000256" key="1">
    <source>
        <dbReference type="ARBA" id="ARBA00004906"/>
    </source>
</evidence>
<evidence type="ECO:0000256" key="9">
    <source>
        <dbReference type="PROSITE-ProRule" id="PRU00175"/>
    </source>
</evidence>
<evidence type="ECO:0000256" key="8">
    <source>
        <dbReference type="ARBA" id="ARBA00044508"/>
    </source>
</evidence>
<dbReference type="CDD" id="cd20335">
    <property type="entry name" value="BRcat_RBR"/>
    <property type="match status" value="1"/>
</dbReference>
<dbReference type="InterPro" id="IPR047548">
    <property type="entry name" value="Rcat_RBR_RNF14"/>
</dbReference>
<comment type="similarity">
    <text evidence="8">Belongs to the RBR family. RNF14 subfamily.</text>
</comment>
<evidence type="ECO:0000259" key="10">
    <source>
        <dbReference type="PROSITE" id="PS50089"/>
    </source>
</evidence>
<feature type="domain" description="RING-type" evidence="10">
    <location>
        <begin position="175"/>
        <end position="224"/>
    </location>
</feature>
<dbReference type="PROSITE" id="PS51873">
    <property type="entry name" value="TRIAD"/>
    <property type="match status" value="1"/>
</dbReference>
<dbReference type="PANTHER" id="PTHR22770">
    <property type="entry name" value="UBIQUITIN CONJUGATING ENZYME 7 INTERACTING PROTEIN-RELATED"/>
    <property type="match status" value="1"/>
</dbReference>
<comment type="pathway">
    <text evidence="1">Protein modification; protein ubiquitination.</text>
</comment>
<keyword evidence="2" id="KW-0808">Transferase</keyword>
<keyword evidence="5 9" id="KW-0863">Zinc-finger</keyword>
<keyword evidence="6" id="KW-0833">Ubl conjugation pathway</keyword>